<dbReference type="Proteomes" id="UP000198893">
    <property type="component" value="Unassembled WGS sequence"/>
</dbReference>
<evidence type="ECO:0000256" key="3">
    <source>
        <dbReference type="ARBA" id="ARBA00023163"/>
    </source>
</evidence>
<dbReference type="InterPro" id="IPR036388">
    <property type="entry name" value="WH-like_DNA-bd_sf"/>
</dbReference>
<dbReference type="GO" id="GO:0003700">
    <property type="term" value="F:DNA-binding transcription factor activity"/>
    <property type="evidence" value="ECO:0007669"/>
    <property type="project" value="InterPro"/>
</dbReference>
<reference evidence="5 6" key="1">
    <citation type="submission" date="2016-10" db="EMBL/GenBank/DDBJ databases">
        <authorList>
            <person name="de Groot N.N."/>
        </authorList>
    </citation>
    <scope>NUCLEOTIDE SEQUENCE [LARGE SCALE GENOMIC DNA]</scope>
    <source>
        <strain evidence="5 6">DSM 27842</strain>
    </source>
</reference>
<dbReference type="PROSITE" id="PS50949">
    <property type="entry name" value="HTH_GNTR"/>
    <property type="match status" value="1"/>
</dbReference>
<gene>
    <name evidence="5" type="ORF">SAMN04490248_104200</name>
</gene>
<evidence type="ECO:0000256" key="1">
    <source>
        <dbReference type="ARBA" id="ARBA00023015"/>
    </source>
</evidence>
<keyword evidence="3" id="KW-0804">Transcription</keyword>
<dbReference type="RefSeq" id="WP_093116335.1">
    <property type="nucleotide sequence ID" value="NZ_FODS01000004.1"/>
</dbReference>
<dbReference type="PRINTS" id="PR00035">
    <property type="entry name" value="HTHGNTR"/>
</dbReference>
<dbReference type="InterPro" id="IPR036390">
    <property type="entry name" value="WH_DNA-bd_sf"/>
</dbReference>
<dbReference type="Pfam" id="PF07729">
    <property type="entry name" value="FCD"/>
    <property type="match status" value="1"/>
</dbReference>
<keyword evidence="6" id="KW-1185">Reference proteome</keyword>
<evidence type="ECO:0000313" key="5">
    <source>
        <dbReference type="EMBL" id="SEO38660.1"/>
    </source>
</evidence>
<dbReference type="Pfam" id="PF00392">
    <property type="entry name" value="GntR"/>
    <property type="match status" value="2"/>
</dbReference>
<dbReference type="EMBL" id="FODS01000004">
    <property type="protein sequence ID" value="SEO38660.1"/>
    <property type="molecule type" value="Genomic_DNA"/>
</dbReference>
<dbReference type="SUPFAM" id="SSF48008">
    <property type="entry name" value="GntR ligand-binding domain-like"/>
    <property type="match status" value="1"/>
</dbReference>
<dbReference type="SUPFAM" id="SSF46785">
    <property type="entry name" value="Winged helix' DNA-binding domain"/>
    <property type="match status" value="2"/>
</dbReference>
<evidence type="ECO:0000259" key="4">
    <source>
        <dbReference type="PROSITE" id="PS50949"/>
    </source>
</evidence>
<sequence>MTRKATAAVVSDPQPATLFEAAADLLRANIADGKLGAGVVLQESALSERLSMSRATVKRALSILAQEGLIRKFSGRGYLVTGSDETPRRLDLRTLDLDLETLDDTVGKPNWLRIQDAVENALSRCLIFGRYRVVEALVAQEFDVSRTVVRDVLSRLQERGLVQKSASSRWVVEPLTAQRIKDKFELRMVLEVAALYSSEPDTAALVALANDIRALPEDRPVAPETWFDLDHRFFELAILSTPNQDLIHYVSANRGALWALQRVLFSIGLPPDRQSLLELCMVIDLLQAGTPTAAASMLSTHLENALNRTIAQLKIVSVINPPDDLAPYLVPAGDG</sequence>
<dbReference type="Gene3D" id="1.10.10.10">
    <property type="entry name" value="Winged helix-like DNA-binding domain superfamily/Winged helix DNA-binding domain"/>
    <property type="match status" value="2"/>
</dbReference>
<dbReference type="PANTHER" id="PTHR43537:SF5">
    <property type="entry name" value="UXU OPERON TRANSCRIPTIONAL REGULATOR"/>
    <property type="match status" value="1"/>
</dbReference>
<dbReference type="InterPro" id="IPR008920">
    <property type="entry name" value="TF_FadR/GntR_C"/>
</dbReference>
<accession>A0A1H8P9P8</accession>
<organism evidence="5 6">
    <name type="scientific">Salinihabitans flavidus</name>
    <dbReference type="NCBI Taxonomy" id="569882"/>
    <lineage>
        <taxon>Bacteria</taxon>
        <taxon>Pseudomonadati</taxon>
        <taxon>Pseudomonadota</taxon>
        <taxon>Alphaproteobacteria</taxon>
        <taxon>Rhodobacterales</taxon>
        <taxon>Roseobacteraceae</taxon>
        <taxon>Salinihabitans</taxon>
    </lineage>
</organism>
<name>A0A1H8P9P8_9RHOB</name>
<dbReference type="STRING" id="569882.SAMN04490248_104200"/>
<keyword evidence="2 5" id="KW-0238">DNA-binding</keyword>
<keyword evidence="1" id="KW-0805">Transcription regulation</keyword>
<dbReference type="InterPro" id="IPR000524">
    <property type="entry name" value="Tscrpt_reg_HTH_GntR"/>
</dbReference>
<feature type="domain" description="HTH gntR-type" evidence="4">
    <location>
        <begin position="16"/>
        <end position="83"/>
    </location>
</feature>
<dbReference type="SMART" id="SM00345">
    <property type="entry name" value="HTH_GNTR"/>
    <property type="match status" value="2"/>
</dbReference>
<dbReference type="PANTHER" id="PTHR43537">
    <property type="entry name" value="TRANSCRIPTIONAL REGULATOR, GNTR FAMILY"/>
    <property type="match status" value="1"/>
</dbReference>
<dbReference type="CDD" id="cd07377">
    <property type="entry name" value="WHTH_GntR"/>
    <property type="match status" value="1"/>
</dbReference>
<evidence type="ECO:0000256" key="2">
    <source>
        <dbReference type="ARBA" id="ARBA00023125"/>
    </source>
</evidence>
<dbReference type="AlphaFoldDB" id="A0A1H8P9P8"/>
<dbReference type="InterPro" id="IPR011711">
    <property type="entry name" value="GntR_C"/>
</dbReference>
<dbReference type="SMART" id="SM00895">
    <property type="entry name" value="FCD"/>
    <property type="match status" value="1"/>
</dbReference>
<proteinExistence type="predicted"/>
<dbReference type="GO" id="GO:0003677">
    <property type="term" value="F:DNA binding"/>
    <property type="evidence" value="ECO:0007669"/>
    <property type="project" value="UniProtKB-KW"/>
</dbReference>
<evidence type="ECO:0000313" key="6">
    <source>
        <dbReference type="Proteomes" id="UP000198893"/>
    </source>
</evidence>
<dbReference type="OrthoDB" id="8066003at2"/>
<protein>
    <submittedName>
        <fullName evidence="5">DNA-binding transcriptional regulator, GntR family</fullName>
    </submittedName>
</protein>
<dbReference type="Gene3D" id="1.20.120.530">
    <property type="entry name" value="GntR ligand-binding domain-like"/>
    <property type="match status" value="1"/>
</dbReference>